<sequence length="159" mass="17908">MLVYHEETANFQNAQDSFCHSMQHFYTVYDTEPSETAVEGPSKPKITNTNEEKDDSETPLKAPTGGFQHKHLMMGMFITIAYEVKGKRGSMYGKVYVGMIDALCPHFVEVIFLRKAGASLCYFRFHANDHDEIGLSRVVKILPVLLLMASLSVTGFHVK</sequence>
<feature type="region of interest" description="Disordered" evidence="1">
    <location>
        <begin position="33"/>
        <end position="61"/>
    </location>
</feature>
<evidence type="ECO:0000313" key="2">
    <source>
        <dbReference type="EMBL" id="KAK2725578.1"/>
    </source>
</evidence>
<dbReference type="AlphaFoldDB" id="A0AA88LBT1"/>
<keyword evidence="3" id="KW-1185">Reference proteome</keyword>
<organism evidence="2 3">
    <name type="scientific">Artemia franciscana</name>
    <name type="common">Brine shrimp</name>
    <name type="synonym">Artemia sanfranciscana</name>
    <dbReference type="NCBI Taxonomy" id="6661"/>
    <lineage>
        <taxon>Eukaryota</taxon>
        <taxon>Metazoa</taxon>
        <taxon>Ecdysozoa</taxon>
        <taxon>Arthropoda</taxon>
        <taxon>Crustacea</taxon>
        <taxon>Branchiopoda</taxon>
        <taxon>Anostraca</taxon>
        <taxon>Artemiidae</taxon>
        <taxon>Artemia</taxon>
    </lineage>
</organism>
<name>A0AA88LBT1_ARTSF</name>
<dbReference type="Proteomes" id="UP001187531">
    <property type="component" value="Unassembled WGS sequence"/>
</dbReference>
<dbReference type="EMBL" id="JAVRJZ010000002">
    <property type="protein sequence ID" value="KAK2725578.1"/>
    <property type="molecule type" value="Genomic_DNA"/>
</dbReference>
<reference evidence="2" key="1">
    <citation type="submission" date="2023-07" db="EMBL/GenBank/DDBJ databases">
        <title>Chromosome-level genome assembly of Artemia franciscana.</title>
        <authorList>
            <person name="Jo E."/>
        </authorList>
    </citation>
    <scope>NUCLEOTIDE SEQUENCE</scope>
    <source>
        <tissue evidence="2">Whole body</tissue>
    </source>
</reference>
<protein>
    <submittedName>
        <fullName evidence="2">Uncharacterized protein</fullName>
    </submittedName>
</protein>
<proteinExistence type="predicted"/>
<accession>A0AA88LBT1</accession>
<evidence type="ECO:0000256" key="1">
    <source>
        <dbReference type="SAM" id="MobiDB-lite"/>
    </source>
</evidence>
<gene>
    <name evidence="2" type="ORF">QYM36_000171</name>
</gene>
<comment type="caution">
    <text evidence="2">The sequence shown here is derived from an EMBL/GenBank/DDBJ whole genome shotgun (WGS) entry which is preliminary data.</text>
</comment>
<evidence type="ECO:0000313" key="3">
    <source>
        <dbReference type="Proteomes" id="UP001187531"/>
    </source>
</evidence>